<protein>
    <submittedName>
        <fullName evidence="1">Uncharacterized protein</fullName>
    </submittedName>
</protein>
<comment type="caution">
    <text evidence="1">The sequence shown here is derived from an EMBL/GenBank/DDBJ whole genome shotgun (WGS) entry which is preliminary data.</text>
</comment>
<proteinExistence type="predicted"/>
<gene>
    <name evidence="1" type="ORF">B5V51_3083</name>
</gene>
<dbReference type="AlphaFoldDB" id="A0A2A4JF05"/>
<organism evidence="1">
    <name type="scientific">Heliothis virescens</name>
    <name type="common">Tobacco budworm moth</name>
    <dbReference type="NCBI Taxonomy" id="7102"/>
    <lineage>
        <taxon>Eukaryota</taxon>
        <taxon>Metazoa</taxon>
        <taxon>Ecdysozoa</taxon>
        <taxon>Arthropoda</taxon>
        <taxon>Hexapoda</taxon>
        <taxon>Insecta</taxon>
        <taxon>Pterygota</taxon>
        <taxon>Neoptera</taxon>
        <taxon>Endopterygota</taxon>
        <taxon>Lepidoptera</taxon>
        <taxon>Glossata</taxon>
        <taxon>Ditrysia</taxon>
        <taxon>Noctuoidea</taxon>
        <taxon>Noctuidae</taxon>
        <taxon>Heliothinae</taxon>
        <taxon>Heliothis</taxon>
    </lineage>
</organism>
<dbReference type="EMBL" id="NWSH01001714">
    <property type="protein sequence ID" value="PCG70356.1"/>
    <property type="molecule type" value="Genomic_DNA"/>
</dbReference>
<reference evidence="1" key="1">
    <citation type="submission" date="2017-09" db="EMBL/GenBank/DDBJ databases">
        <title>Contemporary evolution of a Lepidopteran species, Heliothis virescens, in response to modern agricultural practices.</title>
        <authorList>
            <person name="Fritz M.L."/>
            <person name="Deyonke A.M."/>
            <person name="Papanicolaou A."/>
            <person name="Micinski S."/>
            <person name="Westbrook J."/>
            <person name="Gould F."/>
        </authorList>
    </citation>
    <scope>NUCLEOTIDE SEQUENCE [LARGE SCALE GENOMIC DNA]</scope>
    <source>
        <strain evidence="1">HvINT-</strain>
        <tissue evidence="1">Whole body</tissue>
    </source>
</reference>
<evidence type="ECO:0000313" key="1">
    <source>
        <dbReference type="EMBL" id="PCG70356.1"/>
    </source>
</evidence>
<sequence length="438" mass="49372">MTPYTTDGISISKDTSISIKNVPQVENNNPNILETISPVNNIENTTKDGSLDKDVGKLDSNALHSVEDLPCSEIGPNDNKTGQILLESKVTNDNMAEIITLNGDDDEREINSSTILEPCIVTDGPICEETKAVKNNTNETTTLNTEDETLLSLKEFDEALSNFESSETFRTEFINLDDFYEIFNTLHNVNDDNSVIDPIDSETNNDETEKTEDAKIYTELNVASKITEDTDVISINSSTKDCESQTEDAKEIIHLDDSEVYEIDSQSSECDGYNSSDFEFISEAEANLDGLIINFKGVNRQNSSHNISDLENDERISMDDVFDPCEGPSGQNRPVNQYEDRSYRDNHHIPLGDDYLALFQGIYNPVLPMSEIFFLENKSVRTSAMNSQYDGIGFVKQLAMRRHQPDSSEDEFADEAKDCAKQILNTYPRENRKRRRRH</sequence>
<name>A0A2A4JF05_HELVI</name>
<accession>A0A2A4JF05</accession>